<evidence type="ECO:0000256" key="1">
    <source>
        <dbReference type="SAM" id="MobiDB-lite"/>
    </source>
</evidence>
<geneLocation type="plasmid" evidence="2">
    <name>unnamed3</name>
</geneLocation>
<dbReference type="AlphaFoldDB" id="A0A1N7G5G4"/>
<name>A0A1N7G5G4_9EURY</name>
<dbReference type="Proteomes" id="UP000185687">
    <property type="component" value="Unassembled WGS sequence"/>
</dbReference>
<accession>A0A1N7G5G4</accession>
<proteinExistence type="predicted"/>
<dbReference type="Proteomes" id="UP000187321">
    <property type="component" value="Plasmid unnamed3"/>
</dbReference>
<protein>
    <submittedName>
        <fullName evidence="3">Uncharacterized protein</fullName>
    </submittedName>
</protein>
<reference evidence="3 4" key="2">
    <citation type="submission" date="2017-01" db="EMBL/GenBank/DDBJ databases">
        <authorList>
            <person name="Mah S.A."/>
            <person name="Swanson W.J."/>
            <person name="Moy G.W."/>
            <person name="Vacquier V.D."/>
        </authorList>
    </citation>
    <scope>NUCLEOTIDE SEQUENCE [LARGE SCALE GENOMIC DNA]</scope>
    <source>
        <strain evidence="3 4">CGMCC 1.8909</strain>
    </source>
</reference>
<keyword evidence="2" id="KW-0614">Plasmid</keyword>
<dbReference type="EMBL" id="FTNP01000009">
    <property type="protein sequence ID" value="SIS07666.1"/>
    <property type="molecule type" value="Genomic_DNA"/>
</dbReference>
<feature type="region of interest" description="Disordered" evidence="1">
    <location>
        <begin position="292"/>
        <end position="318"/>
    </location>
</feature>
<feature type="compositionally biased region" description="Basic and acidic residues" evidence="1">
    <location>
        <begin position="297"/>
        <end position="318"/>
    </location>
</feature>
<evidence type="ECO:0000313" key="3">
    <source>
        <dbReference type="EMBL" id="SIS07666.1"/>
    </source>
</evidence>
<gene>
    <name evidence="2" type="ORF">BB347_18645</name>
    <name evidence="3" type="ORF">SAMN05421809_3730</name>
</gene>
<dbReference type="KEGG" id="hda:BB347_18645"/>
<keyword evidence="4" id="KW-1185">Reference proteome</keyword>
<organism evidence="3 4">
    <name type="scientific">Natronorubrum daqingense</name>
    <dbReference type="NCBI Taxonomy" id="588898"/>
    <lineage>
        <taxon>Archaea</taxon>
        <taxon>Methanobacteriati</taxon>
        <taxon>Methanobacteriota</taxon>
        <taxon>Stenosarchaea group</taxon>
        <taxon>Halobacteria</taxon>
        <taxon>Halobacteriales</taxon>
        <taxon>Natrialbaceae</taxon>
        <taxon>Natronorubrum</taxon>
    </lineage>
</organism>
<evidence type="ECO:0000313" key="4">
    <source>
        <dbReference type="Proteomes" id="UP000185687"/>
    </source>
</evidence>
<sequence>MMTGKLTTDDSTEAKIADLYADTTGTEVEVVAETGCVKATVTGFDVVDLDSEGHVVRRVVHLEIDDKRNAKITIDDDGHGRFSPTLEYETCEAWKTHTTCEIIDDIRRLDDSNGEKDIVTDGGEDITAHVDDETIESAINSNDGPDHPDAWTVDEIRDLLAWVQQCAEEAWDVYMDQIEDASAEVVYEDGSTVVLSTGDFNSVAEELEFYDGDLEVGDIAMSIVTEIHHELARERCDYSWSVSYPFVARKPDGVDDGQDYVEAIVNGLQRRGLTPGQAWAYYGVEIRGNSQNRWGNRKGDHDHKNVSDALEKAKQKLP</sequence>
<evidence type="ECO:0000313" key="2">
    <source>
        <dbReference type="EMBL" id="APX98725.1"/>
    </source>
</evidence>
<reference evidence="2 5" key="1">
    <citation type="submission" date="2017-01" db="EMBL/GenBank/DDBJ databases">
        <title>Complete genome sequence of Haloterrigena daqingensis type strain (JX313T).</title>
        <authorList>
            <person name="Shuang W."/>
        </authorList>
    </citation>
    <scope>NUCLEOTIDE SEQUENCE [LARGE SCALE GENOMIC DNA]</scope>
    <source>
        <strain evidence="5">JX313</strain>
        <strain evidence="2">JX313T</strain>
        <plasmid evidence="5">Plasmid unnamed3</plasmid>
        <plasmid evidence="2">unnamed3</plasmid>
    </source>
</reference>
<dbReference type="EMBL" id="CP019330">
    <property type="protein sequence ID" value="APX98725.1"/>
    <property type="molecule type" value="Genomic_DNA"/>
</dbReference>
<evidence type="ECO:0000313" key="5">
    <source>
        <dbReference type="Proteomes" id="UP000187321"/>
    </source>
</evidence>